<comment type="caution">
    <text evidence="21">The sequence shown here is derived from an EMBL/GenBank/DDBJ whole genome shotgun (WGS) entry which is preliminary data.</text>
</comment>
<comment type="catalytic activity">
    <reaction evidence="1 18">
        <text>1-(5-phospho-beta-D-ribosyl)-ATP + diphosphate = 5-phospho-alpha-D-ribose 1-diphosphate + ATP</text>
        <dbReference type="Rhea" id="RHEA:18473"/>
        <dbReference type="ChEBI" id="CHEBI:30616"/>
        <dbReference type="ChEBI" id="CHEBI:33019"/>
        <dbReference type="ChEBI" id="CHEBI:58017"/>
        <dbReference type="ChEBI" id="CHEBI:73183"/>
        <dbReference type="EC" id="2.4.2.17"/>
    </reaction>
</comment>
<keyword evidence="11 18" id="KW-0808">Transferase</keyword>
<gene>
    <name evidence="18" type="primary">hisG</name>
    <name evidence="21" type="ORF">FRX97_05610</name>
</gene>
<dbReference type="GO" id="GO:0000287">
    <property type="term" value="F:magnesium ion binding"/>
    <property type="evidence" value="ECO:0007669"/>
    <property type="project" value="UniProtKB-UniRule"/>
</dbReference>
<keyword evidence="14 18" id="KW-0067">ATP-binding</keyword>
<evidence type="ECO:0000256" key="18">
    <source>
        <dbReference type="HAMAP-Rule" id="MF_00079"/>
    </source>
</evidence>
<evidence type="ECO:0000256" key="12">
    <source>
        <dbReference type="ARBA" id="ARBA00022723"/>
    </source>
</evidence>
<dbReference type="InterPro" id="IPR011322">
    <property type="entry name" value="N-reg_PII-like_a/b"/>
</dbReference>
<evidence type="ECO:0000256" key="6">
    <source>
        <dbReference type="ARBA" id="ARBA00011946"/>
    </source>
</evidence>
<dbReference type="FunFam" id="3.40.190.10:FF:000008">
    <property type="entry name" value="ATP phosphoribosyltransferase"/>
    <property type="match status" value="1"/>
</dbReference>
<dbReference type="PANTHER" id="PTHR21403">
    <property type="entry name" value="ATP PHOSPHORIBOSYLTRANSFERASE ATP-PRTASE"/>
    <property type="match status" value="1"/>
</dbReference>
<comment type="function">
    <text evidence="17 18">Catalyzes the condensation of ATP and 5-phosphoribose 1-diphosphate to form N'-(5'-phosphoribosyl)-ATP (PR-ATP). Has a crucial role in the pathway because the rate of histidine biosynthesis seems to be controlled primarily by regulation of HisG enzymatic activity.</text>
</comment>
<dbReference type="Gene3D" id="3.30.70.120">
    <property type="match status" value="1"/>
</dbReference>
<dbReference type="RefSeq" id="WP_147014211.1">
    <property type="nucleotide sequence ID" value="NZ_VORB01000004.1"/>
</dbReference>
<comment type="activity regulation">
    <text evidence="18">Feedback inhibited by histidine.</text>
</comment>
<reference evidence="21 22" key="1">
    <citation type="submission" date="2019-08" db="EMBL/GenBank/DDBJ databases">
        <title>Genome of Luteibaculum oceani JCM 18817.</title>
        <authorList>
            <person name="Bowman J.P."/>
        </authorList>
    </citation>
    <scope>NUCLEOTIDE SEQUENCE [LARGE SCALE GENOMIC DNA]</scope>
    <source>
        <strain evidence="21 22">JCM 18817</strain>
    </source>
</reference>
<dbReference type="InterPro" id="IPR013115">
    <property type="entry name" value="HisG_C"/>
</dbReference>
<dbReference type="NCBIfam" id="TIGR00070">
    <property type="entry name" value="hisG"/>
    <property type="match status" value="1"/>
</dbReference>
<keyword evidence="13 18" id="KW-0547">Nucleotide-binding</keyword>
<dbReference type="NCBIfam" id="TIGR03455">
    <property type="entry name" value="HisG_C-term"/>
    <property type="match status" value="1"/>
</dbReference>
<dbReference type="Pfam" id="PF08029">
    <property type="entry name" value="HisG_C"/>
    <property type="match status" value="1"/>
</dbReference>
<dbReference type="InterPro" id="IPR013820">
    <property type="entry name" value="ATP_PRibTrfase_cat"/>
</dbReference>
<evidence type="ECO:0000256" key="13">
    <source>
        <dbReference type="ARBA" id="ARBA00022741"/>
    </source>
</evidence>
<evidence type="ECO:0000313" key="21">
    <source>
        <dbReference type="EMBL" id="TXC81482.1"/>
    </source>
</evidence>
<dbReference type="Gene3D" id="3.40.190.10">
    <property type="entry name" value="Periplasmic binding protein-like II"/>
    <property type="match status" value="2"/>
</dbReference>
<comment type="pathway">
    <text evidence="4 18">Amino-acid biosynthesis; L-histidine biosynthesis; L-histidine from 5-phospho-alpha-D-ribose 1-diphosphate: step 1/9.</text>
</comment>
<dbReference type="SUPFAM" id="SSF53850">
    <property type="entry name" value="Periplasmic binding protein-like II"/>
    <property type="match status" value="1"/>
</dbReference>
<sequence>METLKIAIQKGGRLSDKSIEVLKDCGFELNLGHNKLKANVPNSNVEILFLRDDDIPKYVENGVAQLGIVGENVLLEEKRDINTVAKLGFGKCRMSLAIPRGENYTGISYFSGKRIATSYGEILKTYLSQQGIEASIHDISGSVEIAPGIGLADGIMDIVSTGSTLAMNGLKEVETILKSEAVLVANKSLSNEHNEFLEQLLFRIKAVKEGKNNRYILLNAPNEKLDEIAAVLPGISSPTVMPLLKKGWSSVHSVVNAKQVWEVIDELHKVGAEGVLVVPIEKMFK</sequence>
<dbReference type="Pfam" id="PF01634">
    <property type="entry name" value="HisG"/>
    <property type="match status" value="1"/>
</dbReference>
<keyword evidence="22" id="KW-1185">Reference proteome</keyword>
<accession>A0A5C6V835</accession>
<comment type="subcellular location">
    <subcellularLocation>
        <location evidence="3 18">Cytoplasm</location>
    </subcellularLocation>
</comment>
<dbReference type="EMBL" id="VORB01000004">
    <property type="protein sequence ID" value="TXC81482.1"/>
    <property type="molecule type" value="Genomic_DNA"/>
</dbReference>
<dbReference type="OrthoDB" id="9801867at2"/>
<protein>
    <recommendedName>
        <fullName evidence="7 18">ATP phosphoribosyltransferase</fullName>
        <shortName evidence="18">ATP-PRT</shortName>
        <shortName evidence="18">ATP-PRTase</shortName>
        <ecNumber evidence="6 18">2.4.2.17</ecNumber>
    </recommendedName>
</protein>
<evidence type="ECO:0000256" key="16">
    <source>
        <dbReference type="ARBA" id="ARBA00023102"/>
    </source>
</evidence>
<comment type="similarity">
    <text evidence="5 18">Belongs to the ATP phosphoribosyltransferase family. Long subfamily.</text>
</comment>
<dbReference type="SUPFAM" id="SSF54913">
    <property type="entry name" value="GlnB-like"/>
    <property type="match status" value="1"/>
</dbReference>
<evidence type="ECO:0000256" key="1">
    <source>
        <dbReference type="ARBA" id="ARBA00000915"/>
    </source>
</evidence>
<keyword evidence="10 18" id="KW-0328">Glycosyltransferase</keyword>
<evidence type="ECO:0000256" key="2">
    <source>
        <dbReference type="ARBA" id="ARBA00001946"/>
    </source>
</evidence>
<dbReference type="GO" id="GO:0000105">
    <property type="term" value="P:L-histidine biosynthetic process"/>
    <property type="evidence" value="ECO:0007669"/>
    <property type="project" value="UniProtKB-UniRule"/>
</dbReference>
<dbReference type="GO" id="GO:0003879">
    <property type="term" value="F:ATP phosphoribosyltransferase activity"/>
    <property type="evidence" value="ECO:0007669"/>
    <property type="project" value="UniProtKB-UniRule"/>
</dbReference>
<evidence type="ECO:0000256" key="11">
    <source>
        <dbReference type="ARBA" id="ARBA00022679"/>
    </source>
</evidence>
<keyword evidence="16 18" id="KW-0368">Histidine biosynthesis</keyword>
<dbReference type="HAMAP" id="MF_00079">
    <property type="entry name" value="HisG_Long"/>
    <property type="match status" value="1"/>
</dbReference>
<dbReference type="InterPro" id="IPR020621">
    <property type="entry name" value="ATP-PRT_HisG_long"/>
</dbReference>
<dbReference type="InterPro" id="IPR001348">
    <property type="entry name" value="ATP_PRibTrfase_HisG"/>
</dbReference>
<feature type="domain" description="Histidine biosynthesis HisG C-terminal" evidence="20">
    <location>
        <begin position="212"/>
        <end position="282"/>
    </location>
</feature>
<dbReference type="GO" id="GO:0005737">
    <property type="term" value="C:cytoplasm"/>
    <property type="evidence" value="ECO:0007669"/>
    <property type="project" value="UniProtKB-SubCell"/>
</dbReference>
<dbReference type="EC" id="2.4.2.17" evidence="6 18"/>
<feature type="domain" description="ATP phosphoribosyltransferase catalytic" evidence="19">
    <location>
        <begin position="51"/>
        <end position="205"/>
    </location>
</feature>
<dbReference type="UniPathway" id="UPA00031">
    <property type="reaction ID" value="UER00006"/>
</dbReference>
<evidence type="ECO:0000313" key="22">
    <source>
        <dbReference type="Proteomes" id="UP000321168"/>
    </source>
</evidence>
<evidence type="ECO:0000256" key="14">
    <source>
        <dbReference type="ARBA" id="ARBA00022840"/>
    </source>
</evidence>
<evidence type="ECO:0000259" key="19">
    <source>
        <dbReference type="Pfam" id="PF01634"/>
    </source>
</evidence>
<dbReference type="FunFam" id="3.30.70.120:FF:000002">
    <property type="entry name" value="ATP phosphoribosyltransferase"/>
    <property type="match status" value="1"/>
</dbReference>
<comment type="cofactor">
    <cofactor evidence="2 18">
        <name>Mg(2+)</name>
        <dbReference type="ChEBI" id="CHEBI:18420"/>
    </cofactor>
</comment>
<evidence type="ECO:0000259" key="20">
    <source>
        <dbReference type="Pfam" id="PF08029"/>
    </source>
</evidence>
<evidence type="ECO:0000256" key="3">
    <source>
        <dbReference type="ARBA" id="ARBA00004496"/>
    </source>
</evidence>
<evidence type="ECO:0000256" key="7">
    <source>
        <dbReference type="ARBA" id="ARBA00020998"/>
    </source>
</evidence>
<evidence type="ECO:0000256" key="8">
    <source>
        <dbReference type="ARBA" id="ARBA00022490"/>
    </source>
</evidence>
<dbReference type="PANTHER" id="PTHR21403:SF8">
    <property type="entry name" value="ATP PHOSPHORIBOSYLTRANSFERASE"/>
    <property type="match status" value="1"/>
</dbReference>
<dbReference type="Proteomes" id="UP000321168">
    <property type="component" value="Unassembled WGS sequence"/>
</dbReference>
<evidence type="ECO:0000256" key="5">
    <source>
        <dbReference type="ARBA" id="ARBA00007955"/>
    </source>
</evidence>
<keyword evidence="12 18" id="KW-0479">Metal-binding</keyword>
<keyword evidence="9 18" id="KW-0028">Amino-acid biosynthesis</keyword>
<dbReference type="GO" id="GO:0005524">
    <property type="term" value="F:ATP binding"/>
    <property type="evidence" value="ECO:0007669"/>
    <property type="project" value="UniProtKB-KW"/>
</dbReference>
<dbReference type="InterPro" id="IPR018198">
    <property type="entry name" value="ATP_PRibTrfase_CS"/>
</dbReference>
<organism evidence="21 22">
    <name type="scientific">Luteibaculum oceani</name>
    <dbReference type="NCBI Taxonomy" id="1294296"/>
    <lineage>
        <taxon>Bacteria</taxon>
        <taxon>Pseudomonadati</taxon>
        <taxon>Bacteroidota</taxon>
        <taxon>Flavobacteriia</taxon>
        <taxon>Flavobacteriales</taxon>
        <taxon>Luteibaculaceae</taxon>
        <taxon>Luteibaculum</taxon>
    </lineage>
</organism>
<dbReference type="PROSITE" id="PS01316">
    <property type="entry name" value="ATP_P_PHORIBOSYLTR"/>
    <property type="match status" value="1"/>
</dbReference>
<keyword evidence="15 18" id="KW-0460">Magnesium</keyword>
<evidence type="ECO:0000256" key="9">
    <source>
        <dbReference type="ARBA" id="ARBA00022605"/>
    </source>
</evidence>
<name>A0A5C6V835_9FLAO</name>
<evidence type="ECO:0000256" key="15">
    <source>
        <dbReference type="ARBA" id="ARBA00022842"/>
    </source>
</evidence>
<keyword evidence="8 18" id="KW-0963">Cytoplasm</keyword>
<dbReference type="AlphaFoldDB" id="A0A5C6V835"/>
<evidence type="ECO:0000256" key="4">
    <source>
        <dbReference type="ARBA" id="ARBA00004667"/>
    </source>
</evidence>
<proteinExistence type="inferred from homology"/>
<evidence type="ECO:0000256" key="10">
    <source>
        <dbReference type="ARBA" id="ARBA00022676"/>
    </source>
</evidence>
<dbReference type="InterPro" id="IPR015867">
    <property type="entry name" value="N-reg_PII/ATP_PRibTrfase_C"/>
</dbReference>
<evidence type="ECO:0000256" key="17">
    <source>
        <dbReference type="ARBA" id="ARBA00024861"/>
    </source>
</evidence>